<dbReference type="RefSeq" id="WP_252466127.1">
    <property type="nucleotide sequence ID" value="NZ_JALBWM010000031.1"/>
</dbReference>
<accession>A0A9X2J5M5</accession>
<dbReference type="Proteomes" id="UP001139028">
    <property type="component" value="Unassembled WGS sequence"/>
</dbReference>
<sequence>MGVVLGISLFNEGVEFYREKAQLEGMPMAKVVHVEDLYPVLAQCIEENGLNYRLNRLASGALDIEEVVGESETFRVNFFRYHIRRNGNSIVIRSTYKDDALYFYLACRAASGHKVKIAFHGEHPFYNQDSIEEYQGGGNYHLVSIFDLQYLPAHIDEHCQRLSGYSEYWSYSFFIPHLGKVEVNNHTSDPKQPFYNLDFDQPERKLKIFQSATEKGGSYYFRDSLTTEKLVQLFEDMKAELQAEEATAILGCFEPIHQAYYDIESTIETEDNLASVVEDLTGYRQCIHGSPAHYEVSENADGSVAVQAYYFQAAVGYSCTISDKDSVDGHIYLDKLHDLDFYEQMCRAIAKHLCPTMPTVEDLDEVQIYYHKDSDRKLIASTFEETDITAVFIQVK</sequence>
<proteinExistence type="predicted"/>
<evidence type="ECO:0000313" key="1">
    <source>
        <dbReference type="EMBL" id="MCO1334559.1"/>
    </source>
</evidence>
<reference evidence="1" key="1">
    <citation type="journal article" date="2022" name="Arch. Microbiol.">
        <title>Microbulbifer okhotskensis sp. nov., isolated from a deep bottom sediment of the Okhotsk Sea.</title>
        <authorList>
            <person name="Romanenko L."/>
            <person name="Kurilenko V."/>
            <person name="Otstavnykh N."/>
            <person name="Velansky P."/>
            <person name="Isaeva M."/>
            <person name="Mikhailov V."/>
        </authorList>
    </citation>
    <scope>NUCLEOTIDE SEQUENCE</scope>
    <source>
        <strain evidence="1">OS29</strain>
    </source>
</reference>
<dbReference type="AlphaFoldDB" id="A0A9X2J5M5"/>
<name>A0A9X2J5M5_9GAMM</name>
<gene>
    <name evidence="1" type="ORF">MO867_09435</name>
</gene>
<organism evidence="1 2">
    <name type="scientific">Microbulbifer okhotskensis</name>
    <dbReference type="NCBI Taxonomy" id="2926617"/>
    <lineage>
        <taxon>Bacteria</taxon>
        <taxon>Pseudomonadati</taxon>
        <taxon>Pseudomonadota</taxon>
        <taxon>Gammaproteobacteria</taxon>
        <taxon>Cellvibrionales</taxon>
        <taxon>Microbulbiferaceae</taxon>
        <taxon>Microbulbifer</taxon>
    </lineage>
</organism>
<protein>
    <submittedName>
        <fullName evidence="1">Uncharacterized protein</fullName>
    </submittedName>
</protein>
<dbReference type="EMBL" id="JALBWM010000031">
    <property type="protein sequence ID" value="MCO1334559.1"/>
    <property type="molecule type" value="Genomic_DNA"/>
</dbReference>
<evidence type="ECO:0000313" key="2">
    <source>
        <dbReference type="Proteomes" id="UP001139028"/>
    </source>
</evidence>
<keyword evidence="2" id="KW-1185">Reference proteome</keyword>
<comment type="caution">
    <text evidence="1">The sequence shown here is derived from an EMBL/GenBank/DDBJ whole genome shotgun (WGS) entry which is preliminary data.</text>
</comment>